<keyword evidence="2" id="KW-1185">Reference proteome</keyword>
<reference evidence="2" key="1">
    <citation type="submission" date="2015-08" db="EMBL/GenBank/DDBJ databases">
        <title>Vibrio galatheae sp. nov., a novel member of the Vibrionaceae family isolated from the Solomon Islands.</title>
        <authorList>
            <person name="Giubergia S."/>
            <person name="Machado H."/>
            <person name="Mateiu R.V."/>
            <person name="Gram L."/>
        </authorList>
    </citation>
    <scope>NUCLEOTIDE SEQUENCE [LARGE SCALE GENOMIC DNA]</scope>
    <source>
        <strain evidence="2">DSM 19134</strain>
    </source>
</reference>
<sequence length="185" mass="21017">MKFAKLALSTLPLLLVVGCQRPYETGTHSTFHDKTSFKTTAAQIELDMKNILSPVNKREEQGQIRLSLQGGNLDPQTQQKLRTQLSDYLQLPVELTYQSDKQNQIAGELEVKLVRNTCRYNRQSLPVSAHACQQLRNQYLSVVNKSAWHHGEEYQEYNSALTTGAVQRLFNNQLKSAERQPVTGE</sequence>
<dbReference type="STRING" id="171383.AKJ31_21235"/>
<proteinExistence type="predicted"/>
<dbReference type="PROSITE" id="PS51257">
    <property type="entry name" value="PROKAR_LIPOPROTEIN"/>
    <property type="match status" value="1"/>
</dbReference>
<evidence type="ECO:0000313" key="2">
    <source>
        <dbReference type="Proteomes" id="UP000037530"/>
    </source>
</evidence>
<evidence type="ECO:0000313" key="1">
    <source>
        <dbReference type="EMBL" id="KOO05694.1"/>
    </source>
</evidence>
<dbReference type="OrthoDB" id="5875917at2"/>
<dbReference type="AlphaFoldDB" id="A0A0M0HUF3"/>
<comment type="caution">
    <text evidence="1">The sequence shown here is derived from an EMBL/GenBank/DDBJ whole genome shotgun (WGS) entry which is preliminary data.</text>
</comment>
<dbReference type="RefSeq" id="WP_053411052.1">
    <property type="nucleotide sequence ID" value="NZ_DAIPHI010000014.1"/>
</dbReference>
<accession>A0A0M0HUF3</accession>
<dbReference type="Proteomes" id="UP000037530">
    <property type="component" value="Unassembled WGS sequence"/>
</dbReference>
<name>A0A0M0HUF3_9VIBR</name>
<dbReference type="PATRIC" id="fig|171383.3.peg.4334"/>
<organism evidence="1 2">
    <name type="scientific">Vibrio hepatarius</name>
    <dbReference type="NCBI Taxonomy" id="171383"/>
    <lineage>
        <taxon>Bacteria</taxon>
        <taxon>Pseudomonadati</taxon>
        <taxon>Pseudomonadota</taxon>
        <taxon>Gammaproteobacteria</taxon>
        <taxon>Vibrionales</taxon>
        <taxon>Vibrionaceae</taxon>
        <taxon>Vibrio</taxon>
        <taxon>Vibrio oreintalis group</taxon>
    </lineage>
</organism>
<protein>
    <submittedName>
        <fullName evidence="1">Pilus assembly protein FlpD</fullName>
    </submittedName>
</protein>
<gene>
    <name evidence="1" type="ORF">AKJ31_21235</name>
</gene>
<dbReference type="EMBL" id="LHPI01000035">
    <property type="protein sequence ID" value="KOO05694.1"/>
    <property type="molecule type" value="Genomic_DNA"/>
</dbReference>